<dbReference type="PANTHER" id="PTHR37944:SF1">
    <property type="entry name" value="PORIN B"/>
    <property type="match status" value="1"/>
</dbReference>
<dbReference type="Proteomes" id="UP001597102">
    <property type="component" value="Unassembled WGS sequence"/>
</dbReference>
<evidence type="ECO:0000313" key="3">
    <source>
        <dbReference type="EMBL" id="MFD0987948.1"/>
    </source>
</evidence>
<sequence length="441" mass="47263">MAMAAAVCAVLAGTGEARGSACLDEVTASPYAPRLQEWRTAWAERGIAVSASYAGEVFANLAGGLEEAVTYDGLLDLAVDADLERLAGWKGLCFHANAFQIHGQSITAEGTGGLAAASSIEADPATRLSEIWLEQSLFSGRASVRFGQLAADTEFMTTSASDYLLNATWGWPTITAFDTPEGGPAYPMAAPGVRLAVRPSEHFDFKIAAFNGRVAEDCIGQDPQLCNLHGVEFPLGDPPLVMGEMTMRYELGDGLPGAFKLGSWHHSGDVSDVRFDAGGNLITITGRSGAPLDGDYGLYALLQQTVWKPKGAEGDQGITLFSRVMGAPEDHNFIDFYGEAGVIFAGLIPARPDDAVAFGFEYTEISERAVASEVVSGAEAGRSYESLAELTYTLSLRDAWTLQTSLQYLWRPRGGYTYSHPRNPQRLEDSLVIGTRSVWSF</sequence>
<comment type="similarity">
    <text evidence="1 2">Belongs to the OprB family.</text>
</comment>
<proteinExistence type="inferred from homology"/>
<name>A0ABW3JEH5_9HYPH</name>
<evidence type="ECO:0000313" key="4">
    <source>
        <dbReference type="Proteomes" id="UP001597102"/>
    </source>
</evidence>
<organism evidence="3 4">
    <name type="scientific">Methyloligella solikamskensis</name>
    <dbReference type="NCBI Taxonomy" id="1177756"/>
    <lineage>
        <taxon>Bacteria</taxon>
        <taxon>Pseudomonadati</taxon>
        <taxon>Pseudomonadota</taxon>
        <taxon>Alphaproteobacteria</taxon>
        <taxon>Hyphomicrobiales</taxon>
        <taxon>Hyphomicrobiaceae</taxon>
        <taxon>Methyloligella</taxon>
    </lineage>
</organism>
<dbReference type="Gene3D" id="2.40.160.180">
    <property type="entry name" value="Carbohydrate-selective porin OprB"/>
    <property type="match status" value="1"/>
</dbReference>
<accession>A0ABW3JEH5</accession>
<dbReference type="InterPro" id="IPR038673">
    <property type="entry name" value="OprB_sf"/>
</dbReference>
<reference evidence="4" key="1">
    <citation type="journal article" date="2019" name="Int. J. Syst. Evol. Microbiol.">
        <title>The Global Catalogue of Microorganisms (GCM) 10K type strain sequencing project: providing services to taxonomists for standard genome sequencing and annotation.</title>
        <authorList>
            <consortium name="The Broad Institute Genomics Platform"/>
            <consortium name="The Broad Institute Genome Sequencing Center for Infectious Disease"/>
            <person name="Wu L."/>
            <person name="Ma J."/>
        </authorList>
    </citation>
    <scope>NUCLEOTIDE SEQUENCE [LARGE SCALE GENOMIC DNA]</scope>
    <source>
        <strain evidence="4">CCUG 61697</strain>
    </source>
</reference>
<evidence type="ECO:0000256" key="2">
    <source>
        <dbReference type="RuleBase" id="RU363072"/>
    </source>
</evidence>
<keyword evidence="4" id="KW-1185">Reference proteome</keyword>
<evidence type="ECO:0000256" key="1">
    <source>
        <dbReference type="ARBA" id="ARBA00008769"/>
    </source>
</evidence>
<gene>
    <name evidence="3" type="ORF">ACFQ2F_12650</name>
</gene>
<dbReference type="InterPro" id="IPR052932">
    <property type="entry name" value="OprB_Porin"/>
</dbReference>
<dbReference type="RefSeq" id="WP_379090398.1">
    <property type="nucleotide sequence ID" value="NZ_JBHTJO010000001.1"/>
</dbReference>
<dbReference type="InterPro" id="IPR007049">
    <property type="entry name" value="Carb-sel_porin_OprB"/>
</dbReference>
<protein>
    <submittedName>
        <fullName evidence="3">Carbohydrate porin</fullName>
    </submittedName>
</protein>
<dbReference type="EMBL" id="JBHTJO010000001">
    <property type="protein sequence ID" value="MFD0987948.1"/>
    <property type="molecule type" value="Genomic_DNA"/>
</dbReference>
<dbReference type="PANTHER" id="PTHR37944">
    <property type="entry name" value="PORIN B"/>
    <property type="match status" value="1"/>
</dbReference>
<dbReference type="Pfam" id="PF04966">
    <property type="entry name" value="OprB"/>
    <property type="match status" value="1"/>
</dbReference>
<comment type="caution">
    <text evidence="3">The sequence shown here is derived from an EMBL/GenBank/DDBJ whole genome shotgun (WGS) entry which is preliminary data.</text>
</comment>